<evidence type="ECO:0000259" key="3">
    <source>
        <dbReference type="Pfam" id="PF07883"/>
    </source>
</evidence>
<accession>A0A9E6XVM3</accession>
<dbReference type="Gene3D" id="2.60.120.10">
    <property type="entry name" value="Jelly Rolls"/>
    <property type="match status" value="1"/>
</dbReference>
<sequence length="144" mass="15514">MEPTNIDEIQTVALVSTATPDAEWIGGFFAYGGTNGAVDSVTIYFKIPPGKRLGRHVDTAEEVQFILAGSGQILLDDGPKDIRAGDAITLAEGVAHDLHNTGTEDLQVIGFFNKAQVEQHWSEERWPPDENPVTGSPNREGAKA</sequence>
<dbReference type="AlphaFoldDB" id="A0A9E6XVM3"/>
<dbReference type="Proteomes" id="UP001162834">
    <property type="component" value="Chromosome"/>
</dbReference>
<proteinExistence type="predicted"/>
<dbReference type="InterPro" id="IPR051610">
    <property type="entry name" value="GPI/OXD"/>
</dbReference>
<dbReference type="PANTHER" id="PTHR35848">
    <property type="entry name" value="OXALATE-BINDING PROTEIN"/>
    <property type="match status" value="1"/>
</dbReference>
<name>A0A9E6XVM3_9ACTN</name>
<dbReference type="PANTHER" id="PTHR35848:SF6">
    <property type="entry name" value="CUPIN TYPE-2 DOMAIN-CONTAINING PROTEIN"/>
    <property type="match status" value="1"/>
</dbReference>
<evidence type="ECO:0000256" key="1">
    <source>
        <dbReference type="ARBA" id="ARBA00022723"/>
    </source>
</evidence>
<dbReference type="EMBL" id="CP087164">
    <property type="protein sequence ID" value="UGS34596.1"/>
    <property type="molecule type" value="Genomic_DNA"/>
</dbReference>
<reference evidence="4" key="1">
    <citation type="journal article" date="2022" name="Int. J. Syst. Evol. Microbiol.">
        <title>Pseudomonas aegrilactucae sp. nov. and Pseudomonas morbosilactucae sp. nov., pathogens causing bacterial rot of lettuce in Japan.</title>
        <authorList>
            <person name="Sawada H."/>
            <person name="Fujikawa T."/>
            <person name="Satou M."/>
        </authorList>
    </citation>
    <scope>NUCLEOTIDE SEQUENCE</scope>
    <source>
        <strain evidence="4">0166_1</strain>
    </source>
</reference>
<evidence type="ECO:0000313" key="5">
    <source>
        <dbReference type="Proteomes" id="UP001162834"/>
    </source>
</evidence>
<feature type="domain" description="Cupin type-2" evidence="3">
    <location>
        <begin position="44"/>
        <end position="109"/>
    </location>
</feature>
<feature type="region of interest" description="Disordered" evidence="2">
    <location>
        <begin position="120"/>
        <end position="144"/>
    </location>
</feature>
<dbReference type="InterPro" id="IPR011051">
    <property type="entry name" value="RmlC_Cupin_sf"/>
</dbReference>
<dbReference type="Pfam" id="PF07883">
    <property type="entry name" value="Cupin_2"/>
    <property type="match status" value="1"/>
</dbReference>
<evidence type="ECO:0000313" key="4">
    <source>
        <dbReference type="EMBL" id="UGS34596.1"/>
    </source>
</evidence>
<dbReference type="SUPFAM" id="SSF51182">
    <property type="entry name" value="RmlC-like cupins"/>
    <property type="match status" value="1"/>
</dbReference>
<keyword evidence="1" id="KW-0479">Metal-binding</keyword>
<dbReference type="GO" id="GO:0046872">
    <property type="term" value="F:metal ion binding"/>
    <property type="evidence" value="ECO:0007669"/>
    <property type="project" value="UniProtKB-KW"/>
</dbReference>
<organism evidence="4 5">
    <name type="scientific">Capillimicrobium parvum</name>
    <dbReference type="NCBI Taxonomy" id="2884022"/>
    <lineage>
        <taxon>Bacteria</taxon>
        <taxon>Bacillati</taxon>
        <taxon>Actinomycetota</taxon>
        <taxon>Thermoleophilia</taxon>
        <taxon>Solirubrobacterales</taxon>
        <taxon>Capillimicrobiaceae</taxon>
        <taxon>Capillimicrobium</taxon>
    </lineage>
</organism>
<keyword evidence="5" id="KW-1185">Reference proteome</keyword>
<protein>
    <recommendedName>
        <fullName evidence="3">Cupin type-2 domain-containing protein</fullName>
    </recommendedName>
</protein>
<dbReference type="InterPro" id="IPR014710">
    <property type="entry name" value="RmlC-like_jellyroll"/>
</dbReference>
<evidence type="ECO:0000256" key="2">
    <source>
        <dbReference type="SAM" id="MobiDB-lite"/>
    </source>
</evidence>
<dbReference type="InterPro" id="IPR013096">
    <property type="entry name" value="Cupin_2"/>
</dbReference>
<dbReference type="RefSeq" id="WP_259314263.1">
    <property type="nucleotide sequence ID" value="NZ_CP087164.1"/>
</dbReference>
<gene>
    <name evidence="4" type="ORF">DSM104329_00975</name>
</gene>
<dbReference type="KEGG" id="sbae:DSM104329_00975"/>